<dbReference type="FunFam" id="2.40.420.20:FF:000001">
    <property type="entry name" value="Efflux RND transporter periplasmic adaptor subunit"/>
    <property type="match status" value="1"/>
</dbReference>
<dbReference type="Pfam" id="PF25876">
    <property type="entry name" value="HH_MFP_RND"/>
    <property type="match status" value="1"/>
</dbReference>
<dbReference type="PROSITE" id="PS51257">
    <property type="entry name" value="PROKAR_LIPOPROTEIN"/>
    <property type="match status" value="1"/>
</dbReference>
<reference evidence="9 10" key="1">
    <citation type="submission" date="2017-03" db="EMBL/GenBank/DDBJ databases">
        <title>Lifting the veil on microbial sulfur biogeochemistry in mining wastewaters.</title>
        <authorList>
            <person name="Kantor R.S."/>
            <person name="Colenbrander Nelson T."/>
            <person name="Marshall S."/>
            <person name="Bennett D."/>
            <person name="Apte S."/>
            <person name="Camacho D."/>
            <person name="Thomas B.C."/>
            <person name="Warren L.A."/>
            <person name="Banfield J.F."/>
        </authorList>
    </citation>
    <scope>NUCLEOTIDE SEQUENCE [LARGE SCALE GENOMIC DNA]</scope>
    <source>
        <strain evidence="9">32-69-9</strain>
    </source>
</reference>
<evidence type="ECO:0000259" key="6">
    <source>
        <dbReference type="Pfam" id="PF25917"/>
    </source>
</evidence>
<organism evidence="9 10">
    <name type="scientific">Brevundimonas subvibrioides</name>
    <dbReference type="NCBI Taxonomy" id="74313"/>
    <lineage>
        <taxon>Bacteria</taxon>
        <taxon>Pseudomonadati</taxon>
        <taxon>Pseudomonadota</taxon>
        <taxon>Alphaproteobacteria</taxon>
        <taxon>Caulobacterales</taxon>
        <taxon>Caulobacteraceae</taxon>
        <taxon>Brevundimonas</taxon>
    </lineage>
</organism>
<evidence type="ECO:0000313" key="9">
    <source>
        <dbReference type="EMBL" id="OYX35199.1"/>
    </source>
</evidence>
<dbReference type="InterPro" id="IPR058626">
    <property type="entry name" value="MdtA-like_b-barrel"/>
</dbReference>
<dbReference type="InterPro" id="IPR006143">
    <property type="entry name" value="RND_pump_MFP"/>
</dbReference>
<dbReference type="GO" id="GO:0046677">
    <property type="term" value="P:response to antibiotic"/>
    <property type="evidence" value="ECO:0007669"/>
    <property type="project" value="TreeGrafter"/>
</dbReference>
<evidence type="ECO:0000256" key="4">
    <source>
        <dbReference type="SAM" id="SignalP"/>
    </source>
</evidence>
<evidence type="ECO:0000256" key="3">
    <source>
        <dbReference type="SAM" id="MobiDB-lite"/>
    </source>
</evidence>
<evidence type="ECO:0000256" key="2">
    <source>
        <dbReference type="ARBA" id="ARBA00009477"/>
    </source>
</evidence>
<evidence type="ECO:0000259" key="8">
    <source>
        <dbReference type="Pfam" id="PF25967"/>
    </source>
</evidence>
<dbReference type="Gene3D" id="2.40.420.20">
    <property type="match status" value="1"/>
</dbReference>
<feature type="domain" description="Multidrug resistance protein MdtA-like alpha-helical hairpin" evidence="5">
    <location>
        <begin position="99"/>
        <end position="169"/>
    </location>
</feature>
<comment type="subcellular location">
    <subcellularLocation>
        <location evidence="1">Cell envelope</location>
    </subcellularLocation>
</comment>
<feature type="region of interest" description="Disordered" evidence="3">
    <location>
        <begin position="360"/>
        <end position="404"/>
    </location>
</feature>
<feature type="domain" description="Multidrug resistance protein MdtA-like beta-barrel" evidence="7">
    <location>
        <begin position="208"/>
        <end position="288"/>
    </location>
</feature>
<dbReference type="Pfam" id="PF25967">
    <property type="entry name" value="RND-MFP_C"/>
    <property type="match status" value="1"/>
</dbReference>
<dbReference type="PANTHER" id="PTHR30158">
    <property type="entry name" value="ACRA/E-RELATED COMPONENT OF DRUG EFFLUX TRANSPORTER"/>
    <property type="match status" value="1"/>
</dbReference>
<evidence type="ECO:0000259" key="5">
    <source>
        <dbReference type="Pfam" id="PF25876"/>
    </source>
</evidence>
<dbReference type="Gene3D" id="2.40.50.100">
    <property type="match status" value="1"/>
</dbReference>
<dbReference type="Gene3D" id="1.10.287.470">
    <property type="entry name" value="Helix hairpin bin"/>
    <property type="match status" value="1"/>
</dbReference>
<dbReference type="SUPFAM" id="SSF111369">
    <property type="entry name" value="HlyD-like secretion proteins"/>
    <property type="match status" value="1"/>
</dbReference>
<dbReference type="GO" id="GO:0005886">
    <property type="term" value="C:plasma membrane"/>
    <property type="evidence" value="ECO:0007669"/>
    <property type="project" value="TreeGrafter"/>
</dbReference>
<feature type="chain" id="PRO_5012830336" evidence="4">
    <location>
        <begin position="27"/>
        <end position="404"/>
    </location>
</feature>
<dbReference type="Pfam" id="PF25917">
    <property type="entry name" value="BSH_RND"/>
    <property type="match status" value="1"/>
</dbReference>
<dbReference type="GO" id="GO:0030313">
    <property type="term" value="C:cell envelope"/>
    <property type="evidence" value="ECO:0007669"/>
    <property type="project" value="UniProtKB-SubCell"/>
</dbReference>
<dbReference type="InterPro" id="IPR058624">
    <property type="entry name" value="MdtA-like_HH"/>
</dbReference>
<dbReference type="PANTHER" id="PTHR30158:SF24">
    <property type="entry name" value="HLYD FAMILY SECRETION PROTEIN"/>
    <property type="match status" value="1"/>
</dbReference>
<proteinExistence type="inferred from homology"/>
<evidence type="ECO:0000313" key="10">
    <source>
        <dbReference type="Proteomes" id="UP000215595"/>
    </source>
</evidence>
<name>A0A258FSU0_9CAUL</name>
<dbReference type="Gene3D" id="2.40.30.170">
    <property type="match status" value="1"/>
</dbReference>
<dbReference type="NCBIfam" id="TIGR01730">
    <property type="entry name" value="RND_mfp"/>
    <property type="match status" value="1"/>
</dbReference>
<dbReference type="Pfam" id="PF25944">
    <property type="entry name" value="Beta-barrel_RND"/>
    <property type="match status" value="1"/>
</dbReference>
<comment type="similarity">
    <text evidence="2">Belongs to the membrane fusion protein (MFP) (TC 8.A.1) family.</text>
</comment>
<dbReference type="Proteomes" id="UP000215595">
    <property type="component" value="Unassembled WGS sequence"/>
</dbReference>
<dbReference type="EMBL" id="NCEB01000005">
    <property type="protein sequence ID" value="OYX35199.1"/>
    <property type="molecule type" value="Genomic_DNA"/>
</dbReference>
<evidence type="ECO:0000259" key="7">
    <source>
        <dbReference type="Pfam" id="PF25944"/>
    </source>
</evidence>
<feature type="signal peptide" evidence="4">
    <location>
        <begin position="1"/>
        <end position="26"/>
    </location>
</feature>
<keyword evidence="4" id="KW-0732">Signal</keyword>
<dbReference type="AlphaFoldDB" id="A0A258FSU0"/>
<protein>
    <submittedName>
        <fullName evidence="9">Efflux transporter periplasmic adaptor subunit</fullName>
    </submittedName>
</protein>
<dbReference type="InterPro" id="IPR058627">
    <property type="entry name" value="MdtA-like_C"/>
</dbReference>
<dbReference type="InterPro" id="IPR058625">
    <property type="entry name" value="MdtA-like_BSH"/>
</dbReference>
<feature type="domain" description="Multidrug resistance protein MdtA-like barrel-sandwich hybrid" evidence="6">
    <location>
        <begin position="60"/>
        <end position="201"/>
    </location>
</feature>
<sequence length="404" mass="42545">MRRLKILAVSVMLTGALYGCSQRSEAQGPPPAAPVTVSVPLAERVVDWDDFTGRFEATSSVEVRARVGGFVQAVHFRDGDFVRRGQLLFTLDPRPAQAQLAAARAALTQAEAQAALARTNLTRSEGLLESQAVSQAEVDTNRGALQTAEAAVASAQANVRARQLDLEFTRVVAPSSGRVSDRRVDPGNLVAGGSSAADVLTTIVSSSPIYFVFEASEALLLKYQRDARAGRSAPVRVRLQDEADFTRAGTLDFTDNAVDPASGTIRARAIIPNDDGFLKPGMFAQGRVAGAGAYDALLVPDSAVATDQARRVVMVVNADGTVTPTPVQLGPLVDGLRVIRSGIRPTDRVIIDGLQRAMPGMKVQPTNGRIQRQPRPEQSPVTTAPPAATGTSAGALSQSTVSGD</sequence>
<comment type="caution">
    <text evidence="9">The sequence shown here is derived from an EMBL/GenBank/DDBJ whole genome shotgun (WGS) entry which is preliminary data.</text>
</comment>
<feature type="compositionally biased region" description="Low complexity" evidence="3">
    <location>
        <begin position="378"/>
        <end position="404"/>
    </location>
</feature>
<dbReference type="GO" id="GO:0022857">
    <property type="term" value="F:transmembrane transporter activity"/>
    <property type="evidence" value="ECO:0007669"/>
    <property type="project" value="InterPro"/>
</dbReference>
<gene>
    <name evidence="9" type="ORF">B7Z01_03265</name>
</gene>
<evidence type="ECO:0000256" key="1">
    <source>
        <dbReference type="ARBA" id="ARBA00004196"/>
    </source>
</evidence>
<accession>A0A258FSU0</accession>
<feature type="domain" description="Multidrug resistance protein MdtA-like C-terminal permuted SH3" evidence="8">
    <location>
        <begin position="295"/>
        <end position="356"/>
    </location>
</feature>